<feature type="region of interest" description="Disordered" evidence="2">
    <location>
        <begin position="301"/>
        <end position="324"/>
    </location>
</feature>
<reference evidence="4" key="1">
    <citation type="submission" date="2024-07" db="EMBL/GenBank/DDBJ databases">
        <title>Two chromosome-level genome assemblies of Korean endemic species Abeliophyllum distichum and Forsythia ovata (Oleaceae).</title>
        <authorList>
            <person name="Jang H."/>
        </authorList>
    </citation>
    <scope>NUCLEOTIDE SEQUENCE [LARGE SCALE GENOMIC DNA]</scope>
</reference>
<keyword evidence="4" id="KW-1185">Reference proteome</keyword>
<evidence type="ECO:0000256" key="1">
    <source>
        <dbReference type="SAM" id="Coils"/>
    </source>
</evidence>
<feature type="coiled-coil region" evidence="1">
    <location>
        <begin position="204"/>
        <end position="263"/>
    </location>
</feature>
<evidence type="ECO:0000256" key="2">
    <source>
        <dbReference type="SAM" id="MobiDB-lite"/>
    </source>
</evidence>
<comment type="caution">
    <text evidence="3">The sequence shown here is derived from an EMBL/GenBank/DDBJ whole genome shotgun (WGS) entry which is preliminary data.</text>
</comment>
<proteinExistence type="predicted"/>
<evidence type="ECO:0000313" key="3">
    <source>
        <dbReference type="EMBL" id="KAL2455728.1"/>
    </source>
</evidence>
<sequence>MFVLMMCCKSFSVLQAEEKKQEYSSLNPLRERLLHNNLAEFVSSRPQLSSTIANREKATSTSDHWPRTPPKKICARRGSDTSSRVLPPRKSCNFHRLKRVFTSNSSLPSKKQRVEARPCTSKQPAFLGISEANLEVSDTVFGVLSYPMSAVISAIRKFWVQKHCEKLQGLEDSEVKNGALSNMVKAIVYTIEDNDRSSKLLSKTEELVDENAKLLEKVGEMQDELSILNNLKFEMQTRLNRRREEAEKAKKEATKAIENFKETKEYRTLRKELYHQGTDAVIESITSARPDYDLSFLYSSREDENEDEISTDEDLKDWRTAKNC</sequence>
<evidence type="ECO:0000313" key="4">
    <source>
        <dbReference type="Proteomes" id="UP001604336"/>
    </source>
</evidence>
<dbReference type="Proteomes" id="UP001604336">
    <property type="component" value="Unassembled WGS sequence"/>
</dbReference>
<keyword evidence="1" id="KW-0175">Coiled coil</keyword>
<feature type="compositionally biased region" description="Acidic residues" evidence="2">
    <location>
        <begin position="303"/>
        <end position="315"/>
    </location>
</feature>
<organism evidence="3 4">
    <name type="scientific">Abeliophyllum distichum</name>
    <dbReference type="NCBI Taxonomy" id="126358"/>
    <lineage>
        <taxon>Eukaryota</taxon>
        <taxon>Viridiplantae</taxon>
        <taxon>Streptophyta</taxon>
        <taxon>Embryophyta</taxon>
        <taxon>Tracheophyta</taxon>
        <taxon>Spermatophyta</taxon>
        <taxon>Magnoliopsida</taxon>
        <taxon>eudicotyledons</taxon>
        <taxon>Gunneridae</taxon>
        <taxon>Pentapetalae</taxon>
        <taxon>asterids</taxon>
        <taxon>lamiids</taxon>
        <taxon>Lamiales</taxon>
        <taxon>Oleaceae</taxon>
        <taxon>Forsythieae</taxon>
        <taxon>Abeliophyllum</taxon>
    </lineage>
</organism>
<dbReference type="EMBL" id="JBFOLK010000164">
    <property type="protein sequence ID" value="KAL2455728.1"/>
    <property type="molecule type" value="Genomic_DNA"/>
</dbReference>
<accession>A0ABD1NVT4</accession>
<feature type="compositionally biased region" description="Polar residues" evidence="2">
    <location>
        <begin position="50"/>
        <end position="63"/>
    </location>
</feature>
<protein>
    <submittedName>
        <fullName evidence="3">Uncharacterized protein</fullName>
    </submittedName>
</protein>
<dbReference type="AlphaFoldDB" id="A0ABD1NVT4"/>
<feature type="region of interest" description="Disordered" evidence="2">
    <location>
        <begin position="50"/>
        <end position="85"/>
    </location>
</feature>
<name>A0ABD1NVT4_9LAMI</name>
<gene>
    <name evidence="3" type="ORF">Adt_47137</name>
</gene>